<evidence type="ECO:0000313" key="2">
    <source>
        <dbReference type="Proteomes" id="UP000032247"/>
    </source>
</evidence>
<protein>
    <recommendedName>
        <fullName evidence="3">SDR family NAD(P)-dependent oxidoreductase</fullName>
    </recommendedName>
</protein>
<dbReference type="Pfam" id="PF00106">
    <property type="entry name" value="adh_short"/>
    <property type="match status" value="1"/>
</dbReference>
<evidence type="ECO:0008006" key="3">
    <source>
        <dbReference type="Google" id="ProtNLM"/>
    </source>
</evidence>
<evidence type="ECO:0000313" key="1">
    <source>
        <dbReference type="EMBL" id="KIU06216.1"/>
    </source>
</evidence>
<name>A0A0D1KSS0_BACIU</name>
<accession>A0A0D1KSS0</accession>
<dbReference type="InterPro" id="IPR036291">
    <property type="entry name" value="NAD(P)-bd_dom_sf"/>
</dbReference>
<dbReference type="AlphaFoldDB" id="A0A0D1KSS0"/>
<dbReference type="InterPro" id="IPR002347">
    <property type="entry name" value="SDR_fam"/>
</dbReference>
<dbReference type="SUPFAM" id="SSF51735">
    <property type="entry name" value="NAD(P)-binding Rossmann-fold domains"/>
    <property type="match status" value="1"/>
</dbReference>
<sequence>MKMTGNTVLITGGSAGIGLELAKRLLEIGNEVISFADAAKHVLQKRSSSSQTSIQSNVMLQTVRSGKHCMNGL</sequence>
<gene>
    <name evidence="1" type="ORF">SC09_contig4orf01284</name>
</gene>
<dbReference type="Proteomes" id="UP000032247">
    <property type="component" value="Unassembled WGS sequence"/>
</dbReference>
<organism evidence="1 2">
    <name type="scientific">Bacillus subtilis</name>
    <dbReference type="NCBI Taxonomy" id="1423"/>
    <lineage>
        <taxon>Bacteria</taxon>
        <taxon>Bacillati</taxon>
        <taxon>Bacillota</taxon>
        <taxon>Bacilli</taxon>
        <taxon>Bacillales</taxon>
        <taxon>Bacillaceae</taxon>
        <taxon>Bacillus</taxon>
    </lineage>
</organism>
<dbReference type="EMBL" id="JXBC01000013">
    <property type="protein sequence ID" value="KIU06216.1"/>
    <property type="molecule type" value="Genomic_DNA"/>
</dbReference>
<reference evidence="1 2" key="1">
    <citation type="submission" date="2014-12" db="EMBL/GenBank/DDBJ databases">
        <title>Comparative genome analysis of Bacillus coagulans HM-08, Clostridium butyricum HM-68, Bacillus subtilis HM-66 and Bacillus licheniformis BL-09.</title>
        <authorList>
            <person name="Zhang H."/>
        </authorList>
    </citation>
    <scope>NUCLEOTIDE SEQUENCE [LARGE SCALE GENOMIC DNA]</scope>
    <source>
        <strain evidence="1 2">HM-66</strain>
    </source>
</reference>
<comment type="caution">
    <text evidence="1">The sequence shown here is derived from an EMBL/GenBank/DDBJ whole genome shotgun (WGS) entry which is preliminary data.</text>
</comment>
<dbReference type="PATRIC" id="fig|1423.173.peg.4758"/>
<dbReference type="Gene3D" id="3.40.50.720">
    <property type="entry name" value="NAD(P)-binding Rossmann-like Domain"/>
    <property type="match status" value="1"/>
</dbReference>
<proteinExistence type="predicted"/>